<dbReference type="Proteomes" id="UP000830920">
    <property type="component" value="Segment"/>
</dbReference>
<keyword evidence="1" id="KW-0472">Membrane</keyword>
<sequence>MNIIYHFSLISVMIVLTFWVIDTNDRMIITQKMIKANNEMMVHIHDYIIYDLKPRSIIMDKILSYQLPTAIVKAFEISHTDLRETLEGVVVDLAKLTEVYRALLGFDQN</sequence>
<evidence type="ECO:0000256" key="1">
    <source>
        <dbReference type="SAM" id="Phobius"/>
    </source>
</evidence>
<evidence type="ECO:0000313" key="2">
    <source>
        <dbReference type="EMBL" id="AYM47537.1"/>
    </source>
</evidence>
<name>A0AA48FTV2_9MONO</name>
<feature type="transmembrane region" description="Helical" evidence="1">
    <location>
        <begin position="6"/>
        <end position="23"/>
    </location>
</feature>
<keyword evidence="1" id="KW-1133">Transmembrane helix</keyword>
<proteinExistence type="predicted"/>
<accession>A0AA48FTV2</accession>
<reference evidence="2 3" key="1">
    <citation type="submission" date="2017-10" db="EMBL/GenBank/DDBJ databases">
        <title>Whole Genome Sequence of Bat paramyxovirus highlights the Rodentia origin of Morbilli- and Morbilli-Related viruses.</title>
        <authorList>
            <person name="Pascalis H."/>
            <person name="Melade J."/>
            <person name="Piorkowski G."/>
            <person name="Turpin M."/>
            <person name="Temmam S."/>
            <person name="Ghawar W."/>
            <person name="Goodman S.M."/>
            <person name="Mavingui P."/>
            <person name="de Lamballerie X.N."/>
            <person name="Dellagi K."/>
        </authorList>
    </citation>
    <scope>NUCLEOTIDE SEQUENCE [LARGE SCALE GENOMIC DNA]</scope>
    <source>
        <strain evidence="2 3">Bat-PV-16797</strain>
    </source>
</reference>
<organism evidence="2 3">
    <name type="scientific">bat paramyxovirus 16797</name>
    <dbReference type="NCBI Taxonomy" id="3070194"/>
    <lineage>
        <taxon>Viruses</taxon>
        <taxon>Riboviria</taxon>
        <taxon>Orthornavirae</taxon>
        <taxon>Negarnaviricota</taxon>
        <taxon>Haploviricotina</taxon>
        <taxon>Monjiviricetes</taxon>
        <taxon>Mononegavirales</taxon>
        <taxon>Paramyxoviridae</taxon>
        <taxon>Orthoparamyxovirinae</taxon>
        <taxon>Parajeilongvirus</taxon>
        <taxon>Parajeilongvirus comorosense</taxon>
        <taxon>Jeilongvirus comorosense</taxon>
    </lineage>
</organism>
<keyword evidence="3" id="KW-1185">Reference proteome</keyword>
<evidence type="ECO:0000313" key="3">
    <source>
        <dbReference type="Proteomes" id="UP000830920"/>
    </source>
</evidence>
<dbReference type="EMBL" id="MG203877">
    <property type="protein sequence ID" value="AYM47537.1"/>
    <property type="molecule type" value="Viral_cRNA"/>
</dbReference>
<protein>
    <submittedName>
        <fullName evidence="2">Transmembrane protein 1</fullName>
    </submittedName>
</protein>
<gene>
    <name evidence="2" type="primary">TM</name>
</gene>
<keyword evidence="1 2" id="KW-0812">Transmembrane</keyword>